<dbReference type="GO" id="GO:0044718">
    <property type="term" value="P:siderophore transmembrane transport"/>
    <property type="evidence" value="ECO:0007669"/>
    <property type="project" value="TreeGrafter"/>
</dbReference>
<evidence type="ECO:0000256" key="4">
    <source>
        <dbReference type="ARBA" id="ARBA00022692"/>
    </source>
</evidence>
<dbReference type="Proteomes" id="UP000239151">
    <property type="component" value="Unassembled WGS sequence"/>
</dbReference>
<evidence type="ECO:0000313" key="14">
    <source>
        <dbReference type="EMBL" id="PRM97364.1"/>
    </source>
</evidence>
<dbReference type="InterPro" id="IPR000531">
    <property type="entry name" value="Beta-barrel_TonB"/>
</dbReference>
<keyword evidence="2 10" id="KW-0813">Transport</keyword>
<dbReference type="SUPFAM" id="SSF56935">
    <property type="entry name" value="Porins"/>
    <property type="match status" value="1"/>
</dbReference>
<dbReference type="Gene3D" id="2.170.130.10">
    <property type="entry name" value="TonB-dependent receptor, plug domain"/>
    <property type="match status" value="1"/>
</dbReference>
<accession>A0A2S9TEV6</accession>
<name>A0A2S9TEV6_9BACT</name>
<comment type="subcellular location">
    <subcellularLocation>
        <location evidence="1 10">Cell outer membrane</location>
        <topology evidence="1 10">Multi-pass membrane protein</topology>
    </subcellularLocation>
</comment>
<dbReference type="InterPro" id="IPR037066">
    <property type="entry name" value="Plug_dom_sf"/>
</dbReference>
<keyword evidence="8 14" id="KW-0675">Receptor</keyword>
<evidence type="ECO:0000259" key="12">
    <source>
        <dbReference type="Pfam" id="PF00593"/>
    </source>
</evidence>
<dbReference type="Gene3D" id="2.40.170.20">
    <property type="entry name" value="TonB-dependent receptor, beta-barrel domain"/>
    <property type="match status" value="1"/>
</dbReference>
<evidence type="ECO:0000256" key="10">
    <source>
        <dbReference type="PROSITE-ProRule" id="PRU01360"/>
    </source>
</evidence>
<evidence type="ECO:0000256" key="5">
    <source>
        <dbReference type="ARBA" id="ARBA00022729"/>
    </source>
</evidence>
<dbReference type="PANTHER" id="PTHR30069">
    <property type="entry name" value="TONB-DEPENDENT OUTER MEMBRANE RECEPTOR"/>
    <property type="match status" value="1"/>
</dbReference>
<keyword evidence="6 11" id="KW-0798">TonB box</keyword>
<comment type="similarity">
    <text evidence="10 11">Belongs to the TonB-dependent receptor family.</text>
</comment>
<keyword evidence="3 10" id="KW-1134">Transmembrane beta strand</keyword>
<dbReference type="PROSITE" id="PS52016">
    <property type="entry name" value="TONB_DEPENDENT_REC_3"/>
    <property type="match status" value="1"/>
</dbReference>
<dbReference type="AlphaFoldDB" id="A0A2S9TEV6"/>
<protein>
    <submittedName>
        <fullName evidence="14">TonB-dependent receptor</fullName>
    </submittedName>
</protein>
<feature type="domain" description="TonB-dependent receptor plug" evidence="13">
    <location>
        <begin position="41"/>
        <end position="149"/>
    </location>
</feature>
<comment type="caution">
    <text evidence="14">The sequence shown here is derived from an EMBL/GenBank/DDBJ whole genome shotgun (WGS) entry which is preliminary data.</text>
</comment>
<evidence type="ECO:0000256" key="3">
    <source>
        <dbReference type="ARBA" id="ARBA00022452"/>
    </source>
</evidence>
<feature type="domain" description="TonB-dependent receptor-like beta-barrel" evidence="12">
    <location>
        <begin position="214"/>
        <end position="585"/>
    </location>
</feature>
<evidence type="ECO:0000256" key="2">
    <source>
        <dbReference type="ARBA" id="ARBA00022448"/>
    </source>
</evidence>
<dbReference type="InterPro" id="IPR039426">
    <property type="entry name" value="TonB-dep_rcpt-like"/>
</dbReference>
<keyword evidence="7 10" id="KW-0472">Membrane</keyword>
<evidence type="ECO:0000256" key="1">
    <source>
        <dbReference type="ARBA" id="ARBA00004571"/>
    </source>
</evidence>
<organism evidence="14 15">
    <name type="scientific">Aliarcobacter cryaerophilus</name>
    <dbReference type="NCBI Taxonomy" id="28198"/>
    <lineage>
        <taxon>Bacteria</taxon>
        <taxon>Pseudomonadati</taxon>
        <taxon>Campylobacterota</taxon>
        <taxon>Epsilonproteobacteria</taxon>
        <taxon>Campylobacterales</taxon>
        <taxon>Arcobacteraceae</taxon>
        <taxon>Aliarcobacter</taxon>
    </lineage>
</organism>
<evidence type="ECO:0000313" key="15">
    <source>
        <dbReference type="Proteomes" id="UP000239151"/>
    </source>
</evidence>
<evidence type="ECO:0000256" key="9">
    <source>
        <dbReference type="ARBA" id="ARBA00023237"/>
    </source>
</evidence>
<sequence length="611" mass="68482">MKKINVSLVASFLIATNLYSQQTSSLDEITISSATKSEEKLKNVTANVDVITAEDIESRKFKTVIEALNSLSGVSISSNGGIGQTSSVYLRGMDSKRTLVLIDGVRYNDITTPNGGANFEHLMINDIERIEVIKGAQSSIWGADASAGVINIITKSAQDGTHGNATIEYGRYNSKIARANISHKNESFDAKLSATRVDTDGFSAMTPKGEKAKNYEDDGYENTTVNLKLGYNFDDSNRVSTSYEIIDTKVDIDGYFGAPTYANDPNNLDIAKTKTHLANITYENRNDIALTKVYTNFTEIKRSSTNSQTPDYKGITKEYGANTSIDYLSSSNVTIGADYKKFENKKDTVDDYDNKAVFVSNTNKFFDDKTIFTQALRYDRYSDFDNKTTGKIGIKQYIVDELNISANYGTGYNVPTIYQLNDITYGNRDLNPEKIKSYDLTVEYKGFSITYFKTKIENMINSNSNTWVYEQIEGTSKIKGTEIAYKNEVVEETFLNLSYTNLSAKDSKDKKLQNRPTNKFNFGVDYYGLKDFHFNVNGEYIGTRYSPNSNWGDPDVKTGNYTIWNAVVDYDISKNFSTYIKLDNIFNKDYQIVDGYATSQRAAYVGLKASF</sequence>
<evidence type="ECO:0000256" key="11">
    <source>
        <dbReference type="RuleBase" id="RU003357"/>
    </source>
</evidence>
<dbReference type="InterPro" id="IPR036942">
    <property type="entry name" value="Beta-barrel_TonB_sf"/>
</dbReference>
<gene>
    <name evidence="14" type="ORF">CJ670_05490</name>
</gene>
<keyword evidence="9 10" id="KW-0998">Cell outer membrane</keyword>
<dbReference type="CDD" id="cd01347">
    <property type="entry name" value="ligand_gated_channel"/>
    <property type="match status" value="1"/>
</dbReference>
<keyword evidence="5" id="KW-0732">Signal</keyword>
<dbReference type="PANTHER" id="PTHR30069:SF29">
    <property type="entry name" value="HEMOGLOBIN AND HEMOGLOBIN-HAPTOGLOBIN-BINDING PROTEIN 1-RELATED"/>
    <property type="match status" value="1"/>
</dbReference>
<reference evidence="14 15" key="1">
    <citation type="submission" date="2017-09" db="EMBL/GenBank/DDBJ databases">
        <title>Reassesment of A. cryaerophilus.</title>
        <authorList>
            <person name="Perez-Cataluna A."/>
            <person name="Collado L."/>
            <person name="Salgado O."/>
            <person name="Lefinanco V."/>
            <person name="Figueras M.J."/>
        </authorList>
    </citation>
    <scope>NUCLEOTIDE SEQUENCE [LARGE SCALE GENOMIC DNA]</scope>
    <source>
        <strain evidence="14 15">LMG 9065</strain>
    </source>
</reference>
<evidence type="ECO:0000256" key="6">
    <source>
        <dbReference type="ARBA" id="ARBA00023077"/>
    </source>
</evidence>
<evidence type="ECO:0000259" key="13">
    <source>
        <dbReference type="Pfam" id="PF07715"/>
    </source>
</evidence>
<dbReference type="GO" id="GO:0009279">
    <property type="term" value="C:cell outer membrane"/>
    <property type="evidence" value="ECO:0007669"/>
    <property type="project" value="UniProtKB-SubCell"/>
</dbReference>
<dbReference type="GO" id="GO:0015344">
    <property type="term" value="F:siderophore uptake transmembrane transporter activity"/>
    <property type="evidence" value="ECO:0007669"/>
    <property type="project" value="TreeGrafter"/>
</dbReference>
<dbReference type="Pfam" id="PF00593">
    <property type="entry name" value="TonB_dep_Rec_b-barrel"/>
    <property type="match status" value="1"/>
</dbReference>
<dbReference type="InterPro" id="IPR012910">
    <property type="entry name" value="Plug_dom"/>
</dbReference>
<evidence type="ECO:0000256" key="8">
    <source>
        <dbReference type="ARBA" id="ARBA00023170"/>
    </source>
</evidence>
<dbReference type="Pfam" id="PF07715">
    <property type="entry name" value="Plug"/>
    <property type="match status" value="1"/>
</dbReference>
<keyword evidence="4 10" id="KW-0812">Transmembrane</keyword>
<dbReference type="EMBL" id="NXGI01000010">
    <property type="protein sequence ID" value="PRM97364.1"/>
    <property type="molecule type" value="Genomic_DNA"/>
</dbReference>
<proteinExistence type="inferred from homology"/>
<evidence type="ECO:0000256" key="7">
    <source>
        <dbReference type="ARBA" id="ARBA00023136"/>
    </source>
</evidence>